<dbReference type="PANTHER" id="PTHR11465">
    <property type="entry name" value="CATALASE"/>
    <property type="match status" value="1"/>
</dbReference>
<dbReference type="SUPFAM" id="SSF56634">
    <property type="entry name" value="Heme-dependent catalase-like"/>
    <property type="match status" value="1"/>
</dbReference>
<name>A0A1Y6BY72_9PROT</name>
<comment type="function">
    <text evidence="7">Has an organic peroxide-dependent peroxidase activity.</text>
</comment>
<evidence type="ECO:0000313" key="12">
    <source>
        <dbReference type="Proteomes" id="UP000192917"/>
    </source>
</evidence>
<reference evidence="11 12" key="1">
    <citation type="submission" date="2017-04" db="EMBL/GenBank/DDBJ databases">
        <authorList>
            <person name="Afonso C.L."/>
            <person name="Miller P.J."/>
            <person name="Scott M.A."/>
            <person name="Spackman E."/>
            <person name="Goraichik I."/>
            <person name="Dimitrov K.M."/>
            <person name="Suarez D.L."/>
            <person name="Swayne D.E."/>
        </authorList>
    </citation>
    <scope>NUCLEOTIDE SEQUENCE [LARGE SCALE GENOMIC DNA]</scope>
    <source>
        <strain evidence="11 12">USBA 355</strain>
    </source>
</reference>
<evidence type="ECO:0000259" key="10">
    <source>
        <dbReference type="SMART" id="SM01060"/>
    </source>
</evidence>
<keyword evidence="3 7" id="KW-0349">Heme</keyword>
<dbReference type="PIRSF" id="PIRSF000296">
    <property type="entry name" value="SrpA"/>
    <property type="match status" value="1"/>
</dbReference>
<evidence type="ECO:0000256" key="1">
    <source>
        <dbReference type="ARBA" id="ARBA00005329"/>
    </source>
</evidence>
<keyword evidence="12" id="KW-1185">Reference proteome</keyword>
<dbReference type="PROSITE" id="PS51402">
    <property type="entry name" value="CATALASE_3"/>
    <property type="match status" value="1"/>
</dbReference>
<gene>
    <name evidence="11" type="ORF">SAMN05428998_10871</name>
</gene>
<dbReference type="GO" id="GO:0046872">
    <property type="term" value="F:metal ion binding"/>
    <property type="evidence" value="ECO:0007669"/>
    <property type="project" value="UniProtKB-KW"/>
</dbReference>
<keyword evidence="6 7" id="KW-0408">Iron</keyword>
<dbReference type="InterPro" id="IPR018028">
    <property type="entry name" value="Catalase"/>
</dbReference>
<dbReference type="GO" id="GO:0004096">
    <property type="term" value="F:catalase activity"/>
    <property type="evidence" value="ECO:0007669"/>
    <property type="project" value="InterPro"/>
</dbReference>
<dbReference type="Gene3D" id="2.40.180.10">
    <property type="entry name" value="Catalase core domain"/>
    <property type="match status" value="1"/>
</dbReference>
<dbReference type="RefSeq" id="WP_200808479.1">
    <property type="nucleotide sequence ID" value="NZ_FWZX01000008.1"/>
</dbReference>
<keyword evidence="4 7" id="KW-0479">Metal-binding</keyword>
<sequence length="375" mass="39037">MKPRSSTPSPAPSNPYRLSSLRRRGAPLALAGIALAVAAVVACFAYAGGWLSPDRLTQAKVMAAFDAANGVHPGFRRNHAKGLCIAGSFDSNGAGERLSSAAVFQPGRTPVVGRFALAGGQPFAGDATGTVRSMALSFRPAGGGEWRTGMNDIPVFPFRGAAAFTDQLVASRPDPATGKPDPARLQAFVASHPETAAALALIKARSVTSGFADDSYNSLDAFRFVDAQGRATPVRWSMVAAGPVVAATPAEASPDDPNFLFDAMIRRVAEGPVQWHLVVTLGQPGDPTDDATLPWPAGRERLDLGTLTIDRVEAEAAGNCRDINFDPLVLPPGIAPTDDPLLSARSAAYARSFTLRAGEPKQPSAVQLQASGKGS</sequence>
<dbReference type="GO" id="GO:0042542">
    <property type="term" value="P:response to hydrogen peroxide"/>
    <property type="evidence" value="ECO:0007669"/>
    <property type="project" value="TreeGrafter"/>
</dbReference>
<feature type="active site" evidence="8">
    <location>
        <position position="79"/>
    </location>
</feature>
<comment type="similarity">
    <text evidence="1 7">Belongs to the catalase family.</text>
</comment>
<evidence type="ECO:0000256" key="2">
    <source>
        <dbReference type="ARBA" id="ARBA00022559"/>
    </source>
</evidence>
<evidence type="ECO:0000256" key="9">
    <source>
        <dbReference type="PIRSR" id="PIRSR000296-2"/>
    </source>
</evidence>
<proteinExistence type="inferred from homology"/>
<feature type="domain" description="Catalase core" evidence="10">
    <location>
        <begin position="21"/>
        <end position="375"/>
    </location>
</feature>
<dbReference type="GO" id="GO:0020037">
    <property type="term" value="F:heme binding"/>
    <property type="evidence" value="ECO:0007669"/>
    <property type="project" value="InterPro"/>
</dbReference>
<feature type="binding site" description="axial binding residue" evidence="9">
    <location>
        <position position="349"/>
    </location>
    <ligand>
        <name>heme</name>
        <dbReference type="ChEBI" id="CHEBI:30413"/>
    </ligand>
    <ligandPart>
        <name>Fe</name>
        <dbReference type="ChEBI" id="CHEBI:18248"/>
    </ligandPart>
</feature>
<dbReference type="EC" id="1.11.1.-" evidence="7"/>
<dbReference type="InterPro" id="IPR011614">
    <property type="entry name" value="Catalase_core"/>
</dbReference>
<dbReference type="Pfam" id="PF00199">
    <property type="entry name" value="Catalase"/>
    <property type="match status" value="1"/>
</dbReference>
<dbReference type="PANTHER" id="PTHR11465:SF9">
    <property type="entry name" value="CATALASE"/>
    <property type="match status" value="1"/>
</dbReference>
<evidence type="ECO:0000256" key="3">
    <source>
        <dbReference type="ARBA" id="ARBA00022617"/>
    </source>
</evidence>
<evidence type="ECO:0000313" key="11">
    <source>
        <dbReference type="EMBL" id="SMF24199.1"/>
    </source>
</evidence>
<keyword evidence="2 7" id="KW-0575">Peroxidase</keyword>
<keyword evidence="5 7" id="KW-0560">Oxidoreductase</keyword>
<dbReference type="CDD" id="cd08153">
    <property type="entry name" value="srpA_like"/>
    <property type="match status" value="1"/>
</dbReference>
<evidence type="ECO:0000256" key="6">
    <source>
        <dbReference type="ARBA" id="ARBA00023004"/>
    </source>
</evidence>
<organism evidence="11 12">
    <name type="scientific">Tistlia consotensis USBA 355</name>
    <dbReference type="NCBI Taxonomy" id="560819"/>
    <lineage>
        <taxon>Bacteria</taxon>
        <taxon>Pseudomonadati</taxon>
        <taxon>Pseudomonadota</taxon>
        <taxon>Alphaproteobacteria</taxon>
        <taxon>Rhodospirillales</taxon>
        <taxon>Rhodovibrionaceae</taxon>
        <taxon>Tistlia</taxon>
    </lineage>
</organism>
<dbReference type="PRINTS" id="PR00067">
    <property type="entry name" value="CATALASE"/>
</dbReference>
<evidence type="ECO:0000256" key="5">
    <source>
        <dbReference type="ARBA" id="ARBA00023002"/>
    </source>
</evidence>
<accession>A0A1Y6BY72</accession>
<dbReference type="EMBL" id="FWZX01000008">
    <property type="protein sequence ID" value="SMF24199.1"/>
    <property type="molecule type" value="Genomic_DNA"/>
</dbReference>
<dbReference type="GO" id="GO:0042744">
    <property type="term" value="P:hydrogen peroxide catabolic process"/>
    <property type="evidence" value="ECO:0007669"/>
    <property type="project" value="TreeGrafter"/>
</dbReference>
<evidence type="ECO:0000256" key="8">
    <source>
        <dbReference type="PIRSR" id="PIRSR000296-1"/>
    </source>
</evidence>
<dbReference type="GO" id="GO:0005737">
    <property type="term" value="C:cytoplasm"/>
    <property type="evidence" value="ECO:0007669"/>
    <property type="project" value="TreeGrafter"/>
</dbReference>
<dbReference type="AlphaFoldDB" id="A0A1Y6BY72"/>
<comment type="cofactor">
    <cofactor evidence="7">
        <name>heme</name>
        <dbReference type="ChEBI" id="CHEBI:30413"/>
    </cofactor>
</comment>
<protein>
    <recommendedName>
        <fullName evidence="7">Catalase-related peroxidase</fullName>
        <ecNumber evidence="7">1.11.1.-</ecNumber>
    </recommendedName>
</protein>
<evidence type="ECO:0000256" key="4">
    <source>
        <dbReference type="ARBA" id="ARBA00022723"/>
    </source>
</evidence>
<dbReference type="STRING" id="560819.SAMN05428998_10871"/>
<dbReference type="Gene3D" id="1.20.1280.120">
    <property type="match status" value="1"/>
</dbReference>
<dbReference type="InterPro" id="IPR024168">
    <property type="entry name" value="Catalase_SrpA-type_pred"/>
</dbReference>
<dbReference type="Proteomes" id="UP000192917">
    <property type="component" value="Unassembled WGS sequence"/>
</dbReference>
<dbReference type="SMART" id="SM01060">
    <property type="entry name" value="Catalase"/>
    <property type="match status" value="1"/>
</dbReference>
<evidence type="ECO:0000256" key="7">
    <source>
        <dbReference type="PIRNR" id="PIRNR000296"/>
    </source>
</evidence>
<dbReference type="InterPro" id="IPR020835">
    <property type="entry name" value="Catalase_sf"/>
</dbReference>